<dbReference type="EC" id="4.6.1.12" evidence="3 7"/>
<dbReference type="PANTHER" id="PTHR43181">
    <property type="entry name" value="2-C-METHYL-D-ERYTHRITOL 2,4-CYCLODIPHOSPHATE SYNTHASE, CHLOROPLASTIC"/>
    <property type="match status" value="1"/>
</dbReference>
<feature type="site" description="Transition state stabilizer" evidence="7">
    <location>
        <position position="36"/>
    </location>
</feature>
<dbReference type="AlphaFoldDB" id="A0A7V8VE28"/>
<dbReference type="EMBL" id="JACEFB010000005">
    <property type="protein sequence ID" value="MBA2226334.1"/>
    <property type="molecule type" value="Genomic_DNA"/>
</dbReference>
<dbReference type="GO" id="GO:0046872">
    <property type="term" value="F:metal ion binding"/>
    <property type="evidence" value="ECO:0007669"/>
    <property type="project" value="UniProtKB-KW"/>
</dbReference>
<keyword evidence="11" id="KW-1185">Reference proteome</keyword>
<dbReference type="InterPro" id="IPR003526">
    <property type="entry name" value="MECDP_synthase"/>
</dbReference>
<feature type="domain" description="2-C-methyl-D-erythritol 2,4-cyclodiphosphate synthase" evidence="9">
    <location>
        <begin position="4"/>
        <end position="156"/>
    </location>
</feature>
<dbReference type="UniPathway" id="UPA00056">
    <property type="reaction ID" value="UER00095"/>
</dbReference>
<dbReference type="Gene3D" id="3.30.1330.50">
    <property type="entry name" value="2-C-methyl-D-erythritol 2,4-cyclodiphosphate synthase"/>
    <property type="match status" value="1"/>
</dbReference>
<evidence type="ECO:0000256" key="7">
    <source>
        <dbReference type="HAMAP-Rule" id="MF_00107"/>
    </source>
</evidence>
<comment type="caution">
    <text evidence="7">Lacks conserved residue(s) required for the propagation of feature annotation.</text>
</comment>
<dbReference type="Proteomes" id="UP000542342">
    <property type="component" value="Unassembled WGS sequence"/>
</dbReference>
<evidence type="ECO:0000313" key="11">
    <source>
        <dbReference type="Proteomes" id="UP000542342"/>
    </source>
</evidence>
<evidence type="ECO:0000256" key="6">
    <source>
        <dbReference type="ARBA" id="ARBA00023239"/>
    </source>
</evidence>
<evidence type="ECO:0000256" key="3">
    <source>
        <dbReference type="ARBA" id="ARBA00012579"/>
    </source>
</evidence>
<comment type="similarity">
    <text evidence="7 8">Belongs to the IspF family.</text>
</comment>
<feature type="binding site" evidence="7">
    <location>
        <position position="12"/>
    </location>
    <ligand>
        <name>a divalent metal cation</name>
        <dbReference type="ChEBI" id="CHEBI:60240"/>
    </ligand>
</feature>
<comment type="caution">
    <text evidence="10">The sequence shown here is derived from an EMBL/GenBank/DDBJ whole genome shotgun (WGS) entry which is preliminary data.</text>
</comment>
<gene>
    <name evidence="7 10" type="primary">ispF</name>
    <name evidence="10" type="ORF">H0921_09200</name>
</gene>
<dbReference type="CDD" id="cd00554">
    <property type="entry name" value="MECDP_synthase"/>
    <property type="match status" value="1"/>
</dbReference>
<feature type="binding site" evidence="7">
    <location>
        <position position="144"/>
    </location>
    <ligand>
        <name>4-CDP-2-C-methyl-D-erythritol 2-phosphate</name>
        <dbReference type="ChEBI" id="CHEBI:57919"/>
    </ligand>
</feature>
<dbReference type="SUPFAM" id="SSF69765">
    <property type="entry name" value="IpsF-like"/>
    <property type="match status" value="1"/>
</dbReference>
<dbReference type="HAMAP" id="MF_00107">
    <property type="entry name" value="IspF"/>
    <property type="match status" value="1"/>
</dbReference>
<comment type="pathway">
    <text evidence="2 7">Isoprenoid biosynthesis; isopentenyl diphosphate biosynthesis via DXP pathway; isopentenyl diphosphate from 1-deoxy-D-xylulose 5-phosphate: step 4/6.</text>
</comment>
<evidence type="ECO:0000259" key="9">
    <source>
        <dbReference type="Pfam" id="PF02542"/>
    </source>
</evidence>
<comment type="function">
    <text evidence="7">Involved in the biosynthesis of isopentenyl diphosphate (IPP) and dimethylallyl diphosphate (DMAPP), two major building blocks of isoprenoid compounds. Catalyzes the conversion of 4-diphosphocytidyl-2-C-methyl-D-erythritol 2-phosphate (CDP-ME2P) to 2-C-methyl-D-erythritol 2,4-cyclodiphosphate (ME-CPP) with a corresponding release of cytidine 5-monophosphate (CMP).</text>
</comment>
<dbReference type="PANTHER" id="PTHR43181:SF1">
    <property type="entry name" value="2-C-METHYL-D-ERYTHRITOL 2,4-CYCLODIPHOSPHATE SYNTHASE, CHLOROPLASTIC"/>
    <property type="match status" value="1"/>
</dbReference>
<dbReference type="PROSITE" id="PS01350">
    <property type="entry name" value="ISPF"/>
    <property type="match status" value="1"/>
</dbReference>
<accession>A0A7V8VE28</accession>
<feature type="binding site" evidence="7">
    <location>
        <begin position="63"/>
        <end position="67"/>
    </location>
    <ligand>
        <name>4-CDP-2-C-methyl-D-erythritol 2-phosphate</name>
        <dbReference type="ChEBI" id="CHEBI:57919"/>
    </ligand>
</feature>
<keyword evidence="6 7" id="KW-0456">Lyase</keyword>
<feature type="binding site" evidence="7">
    <location>
        <begin position="36"/>
        <end position="37"/>
    </location>
    <ligand>
        <name>4-CDP-2-C-methyl-D-erythritol 2-phosphate</name>
        <dbReference type="ChEBI" id="CHEBI:57919"/>
    </ligand>
</feature>
<reference evidence="10 11" key="1">
    <citation type="submission" date="2020-07" db="EMBL/GenBank/DDBJ databases">
        <title>Thermogemmata thermophila gen. nov., sp. nov., a novel moderate thermophilic planctomycete from a Kamchatka hot spring.</title>
        <authorList>
            <person name="Elcheninov A.G."/>
            <person name="Podosokorskaya O.A."/>
            <person name="Kovaleva O.L."/>
            <person name="Novikov A."/>
            <person name="Bonch-Osmolovskaya E.A."/>
            <person name="Toshchakov S.V."/>
            <person name="Kublanov I.V."/>
        </authorList>
    </citation>
    <scope>NUCLEOTIDE SEQUENCE [LARGE SCALE GENOMIC DNA]</scope>
    <source>
        <strain evidence="10 11">2918</strain>
    </source>
</reference>
<evidence type="ECO:0000256" key="8">
    <source>
        <dbReference type="RuleBase" id="RU004395"/>
    </source>
</evidence>
<dbReference type="GO" id="GO:0008685">
    <property type="term" value="F:2-C-methyl-D-erythritol 2,4-cyclodiphosphate synthase activity"/>
    <property type="evidence" value="ECO:0007669"/>
    <property type="project" value="UniProtKB-UniRule"/>
</dbReference>
<evidence type="ECO:0000313" key="10">
    <source>
        <dbReference type="EMBL" id="MBA2226334.1"/>
    </source>
</evidence>
<feature type="binding site" evidence="7">
    <location>
        <position position="10"/>
    </location>
    <ligand>
        <name>a divalent metal cation</name>
        <dbReference type="ChEBI" id="CHEBI:60240"/>
    </ligand>
</feature>
<comment type="cofactor">
    <cofactor evidence="7">
        <name>a divalent metal cation</name>
        <dbReference type="ChEBI" id="CHEBI:60240"/>
    </cofactor>
    <text evidence="7">Binds 1 divalent metal cation per subunit.</text>
</comment>
<feature type="binding site" evidence="7">
    <location>
        <begin position="10"/>
        <end position="12"/>
    </location>
    <ligand>
        <name>4-CDP-2-C-methyl-D-erythritol 2-phosphate</name>
        <dbReference type="ChEBI" id="CHEBI:57919"/>
    </ligand>
</feature>
<feature type="site" description="Transition state stabilizer" evidence="7">
    <location>
        <position position="135"/>
    </location>
</feature>
<keyword evidence="4 7" id="KW-0479">Metal-binding</keyword>
<comment type="subunit">
    <text evidence="7">Homotrimer.</text>
</comment>
<dbReference type="RefSeq" id="WP_194537770.1">
    <property type="nucleotide sequence ID" value="NZ_JACEFB010000005.1"/>
</dbReference>
<keyword evidence="5 7" id="KW-0414">Isoprene biosynthesis</keyword>
<dbReference type="GO" id="GO:0019288">
    <property type="term" value="P:isopentenyl diphosphate biosynthetic process, methylerythritol 4-phosphate pathway"/>
    <property type="evidence" value="ECO:0007669"/>
    <property type="project" value="UniProtKB-UniRule"/>
</dbReference>
<feature type="binding site" evidence="7">
    <location>
        <begin position="58"/>
        <end position="60"/>
    </location>
    <ligand>
        <name>4-CDP-2-C-methyl-D-erythritol 2-phosphate</name>
        <dbReference type="ChEBI" id="CHEBI:57919"/>
    </ligand>
</feature>
<dbReference type="Pfam" id="PF02542">
    <property type="entry name" value="YgbB"/>
    <property type="match status" value="1"/>
</dbReference>
<evidence type="ECO:0000256" key="1">
    <source>
        <dbReference type="ARBA" id="ARBA00000200"/>
    </source>
</evidence>
<evidence type="ECO:0000256" key="2">
    <source>
        <dbReference type="ARBA" id="ARBA00004709"/>
    </source>
</evidence>
<feature type="binding site" evidence="7">
    <location>
        <position position="44"/>
    </location>
    <ligand>
        <name>a divalent metal cation</name>
        <dbReference type="ChEBI" id="CHEBI:60240"/>
    </ligand>
</feature>
<protein>
    <recommendedName>
        <fullName evidence="3 7">2-C-methyl-D-erythritol 2,4-cyclodiphosphate synthase</fullName>
        <shortName evidence="7">MECDP-synthase</shortName>
        <shortName evidence="7">MECPP-synthase</shortName>
        <shortName evidence="7">MECPS</shortName>
        <ecNumber evidence="3 7">4.6.1.12</ecNumber>
    </recommendedName>
</protein>
<organism evidence="10 11">
    <name type="scientific">Thermogemmata fonticola</name>
    <dbReference type="NCBI Taxonomy" id="2755323"/>
    <lineage>
        <taxon>Bacteria</taxon>
        <taxon>Pseudomonadati</taxon>
        <taxon>Planctomycetota</taxon>
        <taxon>Planctomycetia</taxon>
        <taxon>Gemmatales</taxon>
        <taxon>Gemmataceae</taxon>
        <taxon>Thermogemmata</taxon>
    </lineage>
</organism>
<evidence type="ECO:0000256" key="5">
    <source>
        <dbReference type="ARBA" id="ARBA00023229"/>
    </source>
</evidence>
<dbReference type="InterPro" id="IPR036571">
    <property type="entry name" value="MECDP_synthase_sf"/>
</dbReference>
<proteinExistence type="inferred from homology"/>
<comment type="catalytic activity">
    <reaction evidence="1 7 8">
        <text>4-CDP-2-C-methyl-D-erythritol 2-phosphate = 2-C-methyl-D-erythritol 2,4-cyclic diphosphate + CMP</text>
        <dbReference type="Rhea" id="RHEA:23864"/>
        <dbReference type="ChEBI" id="CHEBI:57919"/>
        <dbReference type="ChEBI" id="CHEBI:58483"/>
        <dbReference type="ChEBI" id="CHEBI:60377"/>
        <dbReference type="EC" id="4.6.1.12"/>
    </reaction>
</comment>
<dbReference type="NCBIfam" id="TIGR00151">
    <property type="entry name" value="ispF"/>
    <property type="match status" value="1"/>
</dbReference>
<name>A0A7V8VE28_9BACT</name>
<dbReference type="GO" id="GO:0016114">
    <property type="term" value="P:terpenoid biosynthetic process"/>
    <property type="evidence" value="ECO:0007669"/>
    <property type="project" value="InterPro"/>
</dbReference>
<dbReference type="InterPro" id="IPR020555">
    <property type="entry name" value="MECDP_synthase_CS"/>
</dbReference>
<evidence type="ECO:0000256" key="4">
    <source>
        <dbReference type="ARBA" id="ARBA00022723"/>
    </source>
</evidence>
<sequence length="180" mass="19337">MEYRIGLGHDTHRLVEGRPLILGGVSIPHLRGLVGHSDADALLHALTDALLGAAGLGDIGEAFPDDDRRWQGADSRIFLDATLQRLQALRWKVVNIDAIIFAQEPKLGAWKAVIRRNLARLLALPEDNINVKAKTGEGVGHIGRGEALAAQVVVLLQRPPLSVPDQDLAPTPSSEPPDTA</sequence>